<protein>
    <recommendedName>
        <fullName evidence="4">DUF3365 domain-containing protein</fullName>
    </recommendedName>
</protein>
<reference evidence="2 3" key="1">
    <citation type="journal article" date="2014" name="Int. J. Syst. Evol. Microbiol.">
        <title>Complete genome sequence of Corynebacterium casei LMG S-19264T (=DSM 44701T), isolated from a smear-ripened cheese.</title>
        <authorList>
            <consortium name="US DOE Joint Genome Institute (JGI-PGF)"/>
            <person name="Walter F."/>
            <person name="Albersmeier A."/>
            <person name="Kalinowski J."/>
            <person name="Ruckert C."/>
        </authorList>
    </citation>
    <scope>NUCLEOTIDE SEQUENCE [LARGE SCALE GENOMIC DNA]</scope>
    <source>
        <strain evidence="2 3">KCTC 12866</strain>
    </source>
</reference>
<feature type="chain" id="PRO_5035191388" description="DUF3365 domain-containing protein" evidence="1">
    <location>
        <begin position="28"/>
        <end position="195"/>
    </location>
</feature>
<dbReference type="Proteomes" id="UP000598271">
    <property type="component" value="Unassembled WGS sequence"/>
</dbReference>
<comment type="caution">
    <text evidence="2">The sequence shown here is derived from an EMBL/GenBank/DDBJ whole genome shotgun (WGS) entry which is preliminary data.</text>
</comment>
<evidence type="ECO:0000256" key="1">
    <source>
        <dbReference type="SAM" id="SignalP"/>
    </source>
</evidence>
<keyword evidence="3" id="KW-1185">Reference proteome</keyword>
<evidence type="ECO:0000313" key="2">
    <source>
        <dbReference type="EMBL" id="GHB51662.1"/>
    </source>
</evidence>
<dbReference type="RefSeq" id="WP_229580067.1">
    <property type="nucleotide sequence ID" value="NZ_BMXF01000001.1"/>
</dbReference>
<feature type="signal peptide" evidence="1">
    <location>
        <begin position="1"/>
        <end position="27"/>
    </location>
</feature>
<dbReference type="AlphaFoldDB" id="A0A8J3D006"/>
<evidence type="ECO:0000313" key="3">
    <source>
        <dbReference type="Proteomes" id="UP000598271"/>
    </source>
</evidence>
<sequence>MKVKNRNLSQPSVLLLLLVLAAGGCNTDNRIDQTKALKEEIAGSKIRRVTDAQLVAAADEWGKEMAVIIQKGLEKELAQHPDEALKYCANLGHVPLIATIEKQYVVNIQLLGILAPENPTLAPKERELLGAYVYNAEKDLPQFDNVQKLNDTLLVYNAPVPKSSPICKECFPDQKLPFAVWRVIFDKKEVIKKLQ</sequence>
<name>A0A8J3D006_9BACT</name>
<proteinExistence type="predicted"/>
<evidence type="ECO:0008006" key="4">
    <source>
        <dbReference type="Google" id="ProtNLM"/>
    </source>
</evidence>
<organism evidence="2 3">
    <name type="scientific">Persicitalea jodogahamensis</name>
    <dbReference type="NCBI Taxonomy" id="402147"/>
    <lineage>
        <taxon>Bacteria</taxon>
        <taxon>Pseudomonadati</taxon>
        <taxon>Bacteroidota</taxon>
        <taxon>Cytophagia</taxon>
        <taxon>Cytophagales</taxon>
        <taxon>Spirosomataceae</taxon>
        <taxon>Persicitalea</taxon>
    </lineage>
</organism>
<gene>
    <name evidence="2" type="ORF">GCM10007390_00270</name>
</gene>
<accession>A0A8J3D006</accession>
<keyword evidence="1" id="KW-0732">Signal</keyword>
<dbReference type="EMBL" id="BMXF01000001">
    <property type="protein sequence ID" value="GHB51662.1"/>
    <property type="molecule type" value="Genomic_DNA"/>
</dbReference>
<dbReference type="PROSITE" id="PS51257">
    <property type="entry name" value="PROKAR_LIPOPROTEIN"/>
    <property type="match status" value="1"/>
</dbReference>